<dbReference type="Proteomes" id="UP001199469">
    <property type="component" value="Unassembled WGS sequence"/>
</dbReference>
<reference evidence="1 2" key="1">
    <citation type="submission" date="2021-11" db="EMBL/GenBank/DDBJ databases">
        <title>Draft genome sequence of Actinomycetospora sp. SF1 isolated from the rhizosphere soil.</title>
        <authorList>
            <person name="Duangmal K."/>
            <person name="Chantavorakit T."/>
        </authorList>
    </citation>
    <scope>NUCLEOTIDE SEQUENCE [LARGE SCALE GENOMIC DNA]</scope>
    <source>
        <strain evidence="1 2">TBRC 5722</strain>
    </source>
</reference>
<sequence length="137" mass="15150">MTAADQHLDAPHIRSVWEAILAAAARECPATTTFTTAQLLLWRTFAGPDEAIESEIGCSFERAHDGPHHAPLGPNDAAGELGQRDVWWLRWSDDGEHHEFVDAPFCPGTRGGAGHDFCVKPARHRAHHLWSTDLRGR</sequence>
<organism evidence="1 2">
    <name type="scientific">Actinomycetospora endophytica</name>
    <dbReference type="NCBI Taxonomy" id="2291215"/>
    <lineage>
        <taxon>Bacteria</taxon>
        <taxon>Bacillati</taxon>
        <taxon>Actinomycetota</taxon>
        <taxon>Actinomycetes</taxon>
        <taxon>Pseudonocardiales</taxon>
        <taxon>Pseudonocardiaceae</taxon>
        <taxon>Actinomycetospora</taxon>
    </lineage>
</organism>
<gene>
    <name evidence="1" type="ORF">LQ327_25845</name>
</gene>
<name>A0ABS8PEW1_9PSEU</name>
<keyword evidence="2" id="KW-1185">Reference proteome</keyword>
<evidence type="ECO:0000313" key="1">
    <source>
        <dbReference type="EMBL" id="MCD2196799.1"/>
    </source>
</evidence>
<protein>
    <submittedName>
        <fullName evidence="1">Uncharacterized protein</fullName>
    </submittedName>
</protein>
<proteinExistence type="predicted"/>
<dbReference type="RefSeq" id="WP_230738675.1">
    <property type="nucleotide sequence ID" value="NZ_JAJNDB010000006.1"/>
</dbReference>
<dbReference type="EMBL" id="JAJNDB010000006">
    <property type="protein sequence ID" value="MCD2196799.1"/>
    <property type="molecule type" value="Genomic_DNA"/>
</dbReference>
<accession>A0ABS8PEW1</accession>
<comment type="caution">
    <text evidence="1">The sequence shown here is derived from an EMBL/GenBank/DDBJ whole genome shotgun (WGS) entry which is preliminary data.</text>
</comment>
<evidence type="ECO:0000313" key="2">
    <source>
        <dbReference type="Proteomes" id="UP001199469"/>
    </source>
</evidence>